<evidence type="ECO:0000259" key="1">
    <source>
        <dbReference type="PROSITE" id="PS51085"/>
    </source>
</evidence>
<organism evidence="2 3">
    <name type="scientific">Falsiroseomonas oleicola</name>
    <dbReference type="NCBI Taxonomy" id="2801474"/>
    <lineage>
        <taxon>Bacteria</taxon>
        <taxon>Pseudomonadati</taxon>
        <taxon>Pseudomonadota</taxon>
        <taxon>Alphaproteobacteria</taxon>
        <taxon>Acetobacterales</taxon>
        <taxon>Roseomonadaceae</taxon>
        <taxon>Falsiroseomonas</taxon>
    </lineage>
</organism>
<gene>
    <name evidence="2" type="ORF">JJQ90_16760</name>
</gene>
<dbReference type="Pfam" id="PF13510">
    <property type="entry name" value="Fer2_4"/>
    <property type="match status" value="1"/>
</dbReference>
<feature type="domain" description="2Fe-2S ferredoxin-type" evidence="1">
    <location>
        <begin position="12"/>
        <end position="91"/>
    </location>
</feature>
<evidence type="ECO:0000313" key="2">
    <source>
        <dbReference type="EMBL" id="MBU8545376.1"/>
    </source>
</evidence>
<reference evidence="2 3" key="1">
    <citation type="submission" date="2021-01" db="EMBL/GenBank/DDBJ databases">
        <title>Roseomonas sp. nov, a bacterium isolated from an oil production mixture in Yumen Oilfield.</title>
        <authorList>
            <person name="Wu D."/>
        </authorList>
    </citation>
    <scope>NUCLEOTIDE SEQUENCE [LARGE SCALE GENOMIC DNA]</scope>
    <source>
        <strain evidence="2 3">ROY-5-3</strain>
    </source>
</reference>
<accession>A0ABS6HAL2</accession>
<dbReference type="PROSITE" id="PS51085">
    <property type="entry name" value="2FE2S_FER_2"/>
    <property type="match status" value="1"/>
</dbReference>
<dbReference type="InterPro" id="IPR001041">
    <property type="entry name" value="2Fe-2S_ferredoxin-type"/>
</dbReference>
<dbReference type="RefSeq" id="WP_216877392.1">
    <property type="nucleotide sequence ID" value="NZ_JAERQM010000005.1"/>
</dbReference>
<dbReference type="Proteomes" id="UP000689967">
    <property type="component" value="Unassembled WGS sequence"/>
</dbReference>
<proteinExistence type="predicted"/>
<keyword evidence="3" id="KW-1185">Reference proteome</keyword>
<evidence type="ECO:0000313" key="3">
    <source>
        <dbReference type="Proteomes" id="UP000689967"/>
    </source>
</evidence>
<sequence length="91" mass="9784">MTVTRLLDQDRTAITFTVDGVQVPAKQGDTLLTAMLTAGLGHVRTSEFGDGGRAGFCWMGACQDCWVLVVGKGVRRSCTTLVEPGIEVVRR</sequence>
<protein>
    <submittedName>
        <fullName evidence="2">(2Fe-2S)-binding protein</fullName>
    </submittedName>
</protein>
<comment type="caution">
    <text evidence="2">The sequence shown here is derived from an EMBL/GenBank/DDBJ whole genome shotgun (WGS) entry which is preliminary data.</text>
</comment>
<name>A0ABS6HAL2_9PROT</name>
<dbReference type="EMBL" id="JAERQM010000005">
    <property type="protein sequence ID" value="MBU8545376.1"/>
    <property type="molecule type" value="Genomic_DNA"/>
</dbReference>